<dbReference type="InterPro" id="IPR000620">
    <property type="entry name" value="EamA_dom"/>
</dbReference>
<dbReference type="InterPro" id="IPR037185">
    <property type="entry name" value="EmrE-like"/>
</dbReference>
<feature type="transmembrane region" description="Helical" evidence="6">
    <location>
        <begin position="145"/>
        <end position="164"/>
    </location>
</feature>
<organism evidence="8 9">
    <name type="scientific">Aliiroseovarius salicola</name>
    <dbReference type="NCBI Taxonomy" id="3009082"/>
    <lineage>
        <taxon>Bacteria</taxon>
        <taxon>Pseudomonadati</taxon>
        <taxon>Pseudomonadota</taxon>
        <taxon>Alphaproteobacteria</taxon>
        <taxon>Rhodobacterales</taxon>
        <taxon>Paracoccaceae</taxon>
        <taxon>Aliiroseovarius</taxon>
    </lineage>
</organism>
<feature type="transmembrane region" description="Helical" evidence="6">
    <location>
        <begin position="176"/>
        <end position="196"/>
    </location>
</feature>
<feature type="transmembrane region" description="Helical" evidence="6">
    <location>
        <begin position="39"/>
        <end position="59"/>
    </location>
</feature>
<protein>
    <submittedName>
        <fullName evidence="8">DMT family transporter</fullName>
    </submittedName>
</protein>
<comment type="similarity">
    <text evidence="2">Belongs to the drug/metabolite transporter (DMT) superfamily. 10 TMS drug/metabolite exporter (DME) (TC 2.A.7.3) family.</text>
</comment>
<evidence type="ECO:0000313" key="8">
    <source>
        <dbReference type="EMBL" id="MDA5094842.1"/>
    </source>
</evidence>
<keyword evidence="3 6" id="KW-0812">Transmembrane</keyword>
<dbReference type="Gene3D" id="1.10.3730.20">
    <property type="match status" value="1"/>
</dbReference>
<feature type="domain" description="EamA" evidence="7">
    <location>
        <begin position="147"/>
        <end position="278"/>
    </location>
</feature>
<dbReference type="Pfam" id="PF00892">
    <property type="entry name" value="EamA"/>
    <property type="match status" value="2"/>
</dbReference>
<feature type="transmembrane region" description="Helical" evidence="6">
    <location>
        <begin position="71"/>
        <end position="91"/>
    </location>
</feature>
<keyword evidence="9" id="KW-1185">Reference proteome</keyword>
<feature type="transmembrane region" description="Helical" evidence="6">
    <location>
        <begin position="7"/>
        <end position="27"/>
    </location>
</feature>
<evidence type="ECO:0000256" key="3">
    <source>
        <dbReference type="ARBA" id="ARBA00022692"/>
    </source>
</evidence>
<evidence type="ECO:0000256" key="6">
    <source>
        <dbReference type="SAM" id="Phobius"/>
    </source>
</evidence>
<keyword evidence="4 6" id="KW-1133">Transmembrane helix</keyword>
<dbReference type="EMBL" id="JAQIIO010000006">
    <property type="protein sequence ID" value="MDA5094842.1"/>
    <property type="molecule type" value="Genomic_DNA"/>
</dbReference>
<evidence type="ECO:0000259" key="7">
    <source>
        <dbReference type="Pfam" id="PF00892"/>
    </source>
</evidence>
<proteinExistence type="inferred from homology"/>
<reference evidence="8 9" key="1">
    <citation type="submission" date="2023-01" db="EMBL/GenBank/DDBJ databases">
        <authorList>
            <person name="Yoon J.-W."/>
        </authorList>
    </citation>
    <scope>NUCLEOTIDE SEQUENCE [LARGE SCALE GENOMIC DNA]</scope>
    <source>
        <strain evidence="8 9">KMU-50</strain>
    </source>
</reference>
<evidence type="ECO:0000256" key="1">
    <source>
        <dbReference type="ARBA" id="ARBA00004141"/>
    </source>
</evidence>
<evidence type="ECO:0000256" key="2">
    <source>
        <dbReference type="ARBA" id="ARBA00009853"/>
    </source>
</evidence>
<dbReference type="Proteomes" id="UP001528040">
    <property type="component" value="Unassembled WGS sequence"/>
</dbReference>
<name>A0ABT4W2U4_9RHOB</name>
<dbReference type="PANTHER" id="PTHR22911">
    <property type="entry name" value="ACYL-MALONYL CONDENSING ENZYME-RELATED"/>
    <property type="match status" value="1"/>
</dbReference>
<keyword evidence="5 6" id="KW-0472">Membrane</keyword>
<dbReference type="PANTHER" id="PTHR22911:SF6">
    <property type="entry name" value="SOLUTE CARRIER FAMILY 35 MEMBER G1"/>
    <property type="match status" value="1"/>
</dbReference>
<feature type="domain" description="EamA" evidence="7">
    <location>
        <begin position="7"/>
        <end position="138"/>
    </location>
</feature>
<feature type="transmembrane region" description="Helical" evidence="6">
    <location>
        <begin position="123"/>
        <end position="139"/>
    </location>
</feature>
<comment type="caution">
    <text evidence="8">The sequence shown here is derived from an EMBL/GenBank/DDBJ whole genome shotgun (WGS) entry which is preliminary data.</text>
</comment>
<sequence>MTSTTRAAIWMSGSILSFTAMAIAGRAVSSEHDTFETMLFRSIVGFGIVFFYALSTGHLRDIGLHRLGYHALRNLAHFTGQNLWFYALAVIPMAQVFALEFTSPLWVIVLAPFLLGEKISRQRLIAASIGFLGILLIARPETGGVSAGMIAGATAAIAFALTAIMTRKLTQDTTTLTILFWLTGMQLLFGLISAGWDFDISLPEIANIPWFVLIGCTGLLAHLCLTNALSLAPASKVIPIDFTRLPLIALIGAVFYNEPITAGLIFGAALIFAGNILNLRGN</sequence>
<evidence type="ECO:0000256" key="4">
    <source>
        <dbReference type="ARBA" id="ARBA00022989"/>
    </source>
</evidence>
<feature type="transmembrane region" description="Helical" evidence="6">
    <location>
        <begin position="208"/>
        <end position="225"/>
    </location>
</feature>
<gene>
    <name evidence="8" type="ORF">O2N63_12175</name>
</gene>
<accession>A0ABT4W2U4</accession>
<feature type="transmembrane region" description="Helical" evidence="6">
    <location>
        <begin position="262"/>
        <end position="279"/>
    </location>
</feature>
<dbReference type="SUPFAM" id="SSF103481">
    <property type="entry name" value="Multidrug resistance efflux transporter EmrE"/>
    <property type="match status" value="2"/>
</dbReference>
<comment type="subcellular location">
    <subcellularLocation>
        <location evidence="1">Membrane</location>
        <topology evidence="1">Multi-pass membrane protein</topology>
    </subcellularLocation>
</comment>
<evidence type="ECO:0000256" key="5">
    <source>
        <dbReference type="ARBA" id="ARBA00023136"/>
    </source>
</evidence>
<evidence type="ECO:0000313" key="9">
    <source>
        <dbReference type="Proteomes" id="UP001528040"/>
    </source>
</evidence>